<name>A0A0H4VFY0_9SPHN</name>
<keyword evidence="5 9" id="KW-0093">Biotin biosynthesis</keyword>
<evidence type="ECO:0000256" key="5">
    <source>
        <dbReference type="ARBA" id="ARBA00022756"/>
    </source>
</evidence>
<evidence type="ECO:0000256" key="6">
    <source>
        <dbReference type="ARBA" id="ARBA00022840"/>
    </source>
</evidence>
<evidence type="ECO:0000313" key="10">
    <source>
        <dbReference type="EMBL" id="AKQ41711.1"/>
    </source>
</evidence>
<keyword evidence="11" id="KW-1185">Reference proteome</keyword>
<dbReference type="Proteomes" id="UP000059113">
    <property type="component" value="Chromosome"/>
</dbReference>
<dbReference type="UniPathway" id="UPA00078">
    <property type="reaction ID" value="UER00161"/>
</dbReference>
<dbReference type="Gene3D" id="3.40.50.300">
    <property type="entry name" value="P-loop containing nucleotide triphosphate hydrolases"/>
    <property type="match status" value="1"/>
</dbReference>
<dbReference type="OrthoDB" id="9802097at2"/>
<proteinExistence type="inferred from homology"/>
<sequence length="207" mass="21610">MKGFIVTGTDTGIGKTVFAAGLTAALRGTYWKPVQSGLEEETDTEVVARLCAGTGAQVLPEAYRLKTPCSPHEAARIDGITMDCDRLKLPAAEDPLIVEGAGGVLVPYTDDLLAADLFSCWALPAIIVARTALGTISHTLLTVEALKARGVLIAGVVFTGEEEPVAQRAIAHFSGVAQLGRLPQLEPLDAAGLSAAFATNIRLDLMA</sequence>
<feature type="binding site" evidence="9">
    <location>
        <position position="16"/>
    </location>
    <ligand>
        <name>Mg(2+)</name>
        <dbReference type="ChEBI" id="CHEBI:18420"/>
    </ligand>
</feature>
<feature type="binding site" evidence="9">
    <location>
        <position position="43"/>
    </location>
    <ligand>
        <name>Mg(2+)</name>
        <dbReference type="ChEBI" id="CHEBI:18420"/>
    </ligand>
</feature>
<evidence type="ECO:0000256" key="4">
    <source>
        <dbReference type="ARBA" id="ARBA00022741"/>
    </source>
</evidence>
<evidence type="ECO:0000256" key="3">
    <source>
        <dbReference type="ARBA" id="ARBA00022723"/>
    </source>
</evidence>
<comment type="similarity">
    <text evidence="9">Belongs to the dethiobiotin synthetase family.</text>
</comment>
<feature type="binding site" evidence="9">
    <location>
        <position position="43"/>
    </location>
    <ligand>
        <name>ATP</name>
        <dbReference type="ChEBI" id="CHEBI:30616"/>
    </ligand>
</feature>
<dbReference type="Pfam" id="PF13500">
    <property type="entry name" value="AAA_26"/>
    <property type="match status" value="1"/>
</dbReference>
<dbReference type="NCBIfam" id="TIGR00347">
    <property type="entry name" value="bioD"/>
    <property type="match status" value="1"/>
</dbReference>
<comment type="cofactor">
    <cofactor evidence="9">
        <name>Mg(2+)</name>
        <dbReference type="ChEBI" id="CHEBI:18420"/>
    </cofactor>
</comment>
<evidence type="ECO:0000256" key="2">
    <source>
        <dbReference type="ARBA" id="ARBA00022598"/>
    </source>
</evidence>
<dbReference type="PANTHER" id="PTHR43210">
    <property type="entry name" value="DETHIOBIOTIN SYNTHETASE"/>
    <property type="match status" value="1"/>
</dbReference>
<dbReference type="STRING" id="1648404.CP97_06285"/>
<comment type="caution">
    <text evidence="9">Lacks conserved residue(s) required for the propagation of feature annotation.</text>
</comment>
<evidence type="ECO:0000256" key="1">
    <source>
        <dbReference type="ARBA" id="ARBA00022490"/>
    </source>
</evidence>
<dbReference type="GO" id="GO:0004141">
    <property type="term" value="F:dethiobiotin synthase activity"/>
    <property type="evidence" value="ECO:0007669"/>
    <property type="project" value="UniProtKB-UniRule"/>
</dbReference>
<feature type="active site" evidence="9">
    <location>
        <position position="32"/>
    </location>
</feature>
<feature type="binding site" evidence="9">
    <location>
        <begin position="99"/>
        <end position="102"/>
    </location>
    <ligand>
        <name>ATP</name>
        <dbReference type="ChEBI" id="CHEBI:30616"/>
    </ligand>
</feature>
<dbReference type="AlphaFoldDB" id="A0A0H4VFY0"/>
<feature type="binding site" evidence="9">
    <location>
        <position position="99"/>
    </location>
    <ligand>
        <name>Mg(2+)</name>
        <dbReference type="ChEBI" id="CHEBI:18420"/>
    </ligand>
</feature>
<dbReference type="CDD" id="cd03109">
    <property type="entry name" value="DTBS"/>
    <property type="match status" value="1"/>
</dbReference>
<feature type="binding site" evidence="9">
    <location>
        <begin position="183"/>
        <end position="185"/>
    </location>
    <ligand>
        <name>ATP</name>
        <dbReference type="ChEBI" id="CHEBI:30616"/>
    </ligand>
</feature>
<dbReference type="HAMAP" id="MF_00336">
    <property type="entry name" value="BioD"/>
    <property type="match status" value="1"/>
</dbReference>
<dbReference type="EC" id="6.3.3.3" evidence="9"/>
<comment type="function">
    <text evidence="9">Catalyzes a mechanistically unusual reaction, the ATP-dependent insertion of CO2 between the N7 and N8 nitrogen atoms of 7,8-diaminopelargonic acid (DAPA, also called 7,8-diammoniononanoate) to form a ureido ring.</text>
</comment>
<dbReference type="GO" id="GO:0005829">
    <property type="term" value="C:cytosol"/>
    <property type="evidence" value="ECO:0007669"/>
    <property type="project" value="TreeGrafter"/>
</dbReference>
<dbReference type="KEGG" id="ery:CP97_06285"/>
<comment type="catalytic activity">
    <reaction evidence="8">
        <text>(7R,8S)-8-amino-7-(carboxyamino)nonanoate + ATP = (4R,5S)-dethiobiotin + ADP + phosphate + H(+)</text>
        <dbReference type="Rhea" id="RHEA:63684"/>
        <dbReference type="ChEBI" id="CHEBI:15378"/>
        <dbReference type="ChEBI" id="CHEBI:30616"/>
        <dbReference type="ChEBI" id="CHEBI:43474"/>
        <dbReference type="ChEBI" id="CHEBI:149470"/>
        <dbReference type="ChEBI" id="CHEBI:149473"/>
        <dbReference type="ChEBI" id="CHEBI:456216"/>
    </reaction>
</comment>
<accession>A0A0H4VFY0</accession>
<dbReference type="RefSeq" id="WP_048885231.1">
    <property type="nucleotide sequence ID" value="NZ_CP011310.1"/>
</dbReference>
<comment type="subcellular location">
    <subcellularLocation>
        <location evidence="9">Cytoplasm</location>
    </subcellularLocation>
</comment>
<comment type="catalytic activity">
    <reaction evidence="9">
        <text>(7R,8S)-7,8-diammoniononanoate + CO2 + ATP = (4R,5S)-dethiobiotin + ADP + phosphate + 3 H(+)</text>
        <dbReference type="Rhea" id="RHEA:15805"/>
        <dbReference type="ChEBI" id="CHEBI:15378"/>
        <dbReference type="ChEBI" id="CHEBI:16526"/>
        <dbReference type="ChEBI" id="CHEBI:30616"/>
        <dbReference type="ChEBI" id="CHEBI:43474"/>
        <dbReference type="ChEBI" id="CHEBI:149469"/>
        <dbReference type="ChEBI" id="CHEBI:149473"/>
        <dbReference type="ChEBI" id="CHEBI:456216"/>
        <dbReference type="EC" id="6.3.3.3"/>
    </reaction>
</comment>
<dbReference type="InterPro" id="IPR027417">
    <property type="entry name" value="P-loop_NTPase"/>
</dbReference>
<evidence type="ECO:0000313" key="11">
    <source>
        <dbReference type="Proteomes" id="UP000059113"/>
    </source>
</evidence>
<dbReference type="EMBL" id="CP011310">
    <property type="protein sequence ID" value="AKQ41711.1"/>
    <property type="molecule type" value="Genomic_DNA"/>
</dbReference>
<dbReference type="PANTHER" id="PTHR43210:SF2">
    <property type="entry name" value="ATP-DEPENDENT DETHIOBIOTIN SYNTHETASE BIOD 2"/>
    <property type="match status" value="1"/>
</dbReference>
<keyword evidence="6 9" id="KW-0067">ATP-binding</keyword>
<protein>
    <recommendedName>
        <fullName evidence="9">ATP-dependent dethiobiotin synthetase BioD</fullName>
        <ecNumber evidence="9">6.3.3.3</ecNumber>
    </recommendedName>
    <alternativeName>
        <fullName evidence="9">DTB synthetase</fullName>
        <shortName evidence="9">DTBS</shortName>
    </alternativeName>
    <alternativeName>
        <fullName evidence="9">Dethiobiotin synthase</fullName>
    </alternativeName>
</protein>
<keyword evidence="2 9" id="KW-0436">Ligase</keyword>
<keyword evidence="1 9" id="KW-0963">Cytoplasm</keyword>
<reference evidence="10 11" key="1">
    <citation type="journal article" date="2015" name="Int. J. Syst. Evol. Microbiol.">
        <title>Erythrobacter atlanticus sp. nov., a bacterium from ocean sediment able to degrade polycyclic aromatic hydrocarbons.</title>
        <authorList>
            <person name="Zhuang L."/>
            <person name="Liu Y."/>
            <person name="Wang L."/>
            <person name="Wang W."/>
            <person name="Shao Z."/>
        </authorList>
    </citation>
    <scope>NUCLEOTIDE SEQUENCE [LARGE SCALE GENOMIC DNA]</scope>
    <source>
        <strain evidence="11">s21-N3</strain>
    </source>
</reference>
<evidence type="ECO:0000256" key="9">
    <source>
        <dbReference type="HAMAP-Rule" id="MF_00336"/>
    </source>
</evidence>
<keyword evidence="3 9" id="KW-0479">Metal-binding</keyword>
<gene>
    <name evidence="9" type="primary">bioD</name>
    <name evidence="10" type="ORF">CP97_06285</name>
</gene>
<comment type="subunit">
    <text evidence="9">Homodimer.</text>
</comment>
<dbReference type="PATRIC" id="fig|1648404.4.peg.1313"/>
<dbReference type="SUPFAM" id="SSF52540">
    <property type="entry name" value="P-loop containing nucleoside triphosphate hydrolases"/>
    <property type="match status" value="1"/>
</dbReference>
<dbReference type="GO" id="GO:0005524">
    <property type="term" value="F:ATP binding"/>
    <property type="evidence" value="ECO:0007669"/>
    <property type="project" value="UniProtKB-UniRule"/>
</dbReference>
<dbReference type="InterPro" id="IPR004472">
    <property type="entry name" value="DTB_synth_BioD"/>
</dbReference>
<keyword evidence="7 9" id="KW-0460">Magnesium</keyword>
<feature type="binding site" evidence="9">
    <location>
        <begin position="12"/>
        <end position="17"/>
    </location>
    <ligand>
        <name>ATP</name>
        <dbReference type="ChEBI" id="CHEBI:30616"/>
    </ligand>
</feature>
<feature type="binding site" evidence="9">
    <location>
        <position position="36"/>
    </location>
    <ligand>
        <name>substrate</name>
    </ligand>
</feature>
<evidence type="ECO:0000256" key="7">
    <source>
        <dbReference type="ARBA" id="ARBA00022842"/>
    </source>
</evidence>
<organism evidence="10 11">
    <name type="scientific">Aurantiacibacter atlanticus</name>
    <dbReference type="NCBI Taxonomy" id="1648404"/>
    <lineage>
        <taxon>Bacteria</taxon>
        <taxon>Pseudomonadati</taxon>
        <taxon>Pseudomonadota</taxon>
        <taxon>Alphaproteobacteria</taxon>
        <taxon>Sphingomonadales</taxon>
        <taxon>Erythrobacteraceae</taxon>
        <taxon>Aurantiacibacter</taxon>
    </lineage>
</organism>
<comment type="pathway">
    <text evidence="9">Cofactor biosynthesis; biotin biosynthesis; biotin from 7,8-diaminononanoate: step 1/2.</text>
</comment>
<keyword evidence="4 9" id="KW-0547">Nucleotide-binding</keyword>
<reference evidence="11" key="2">
    <citation type="submission" date="2015-04" db="EMBL/GenBank/DDBJ databases">
        <title>The complete genome sequence of Erythrobacter sp. s21-N3.</title>
        <authorList>
            <person name="Zhuang L."/>
            <person name="Liu Y."/>
            <person name="Shao Z."/>
        </authorList>
    </citation>
    <scope>NUCLEOTIDE SEQUENCE [LARGE SCALE GENOMIC DNA]</scope>
    <source>
        <strain evidence="11">s21-N3</strain>
    </source>
</reference>
<dbReference type="GO" id="GO:0009102">
    <property type="term" value="P:biotin biosynthetic process"/>
    <property type="evidence" value="ECO:0007669"/>
    <property type="project" value="UniProtKB-UniRule"/>
</dbReference>
<dbReference type="GO" id="GO:0000287">
    <property type="term" value="F:magnesium ion binding"/>
    <property type="evidence" value="ECO:0007669"/>
    <property type="project" value="UniProtKB-UniRule"/>
</dbReference>
<evidence type="ECO:0000256" key="8">
    <source>
        <dbReference type="ARBA" id="ARBA00047386"/>
    </source>
</evidence>
<dbReference type="PIRSF" id="PIRSF006755">
    <property type="entry name" value="DTB_synth"/>
    <property type="match status" value="1"/>
</dbReference>